<dbReference type="InterPro" id="IPR000515">
    <property type="entry name" value="MetI-like"/>
</dbReference>
<feature type="transmembrane region" description="Helical" evidence="7">
    <location>
        <begin position="38"/>
        <end position="61"/>
    </location>
</feature>
<dbReference type="Proteomes" id="UP001165584">
    <property type="component" value="Unassembled WGS sequence"/>
</dbReference>
<dbReference type="PANTHER" id="PTHR30193:SF37">
    <property type="entry name" value="INNER MEMBRANE ABC TRANSPORTER PERMEASE PROTEIN YCJO"/>
    <property type="match status" value="1"/>
</dbReference>
<dbReference type="PROSITE" id="PS50928">
    <property type="entry name" value="ABC_TM1"/>
    <property type="match status" value="1"/>
</dbReference>
<feature type="transmembrane region" description="Helical" evidence="7">
    <location>
        <begin position="134"/>
        <end position="155"/>
    </location>
</feature>
<feature type="transmembrane region" description="Helical" evidence="7">
    <location>
        <begin position="97"/>
        <end position="122"/>
    </location>
</feature>
<dbReference type="Gene3D" id="1.10.3720.10">
    <property type="entry name" value="MetI-like"/>
    <property type="match status" value="1"/>
</dbReference>
<comment type="subcellular location">
    <subcellularLocation>
        <location evidence="1 7">Cell membrane</location>
        <topology evidence="1 7">Multi-pass membrane protein</topology>
    </subcellularLocation>
</comment>
<evidence type="ECO:0000256" key="2">
    <source>
        <dbReference type="ARBA" id="ARBA00022448"/>
    </source>
</evidence>
<keyword evidence="6 7" id="KW-0472">Membrane</keyword>
<feature type="transmembrane region" description="Helical" evidence="7">
    <location>
        <begin position="227"/>
        <end position="252"/>
    </location>
</feature>
<feature type="domain" description="ABC transmembrane type-1" evidence="8">
    <location>
        <begin position="93"/>
        <end position="308"/>
    </location>
</feature>
<accession>A0ABT2GN33</accession>
<gene>
    <name evidence="9" type="ORF">N1027_05770</name>
</gene>
<sequence>MTFVRLDRAEEEVADGSVAPPDPPKDRLRRRPLGGPRWVGWAFVLPGLIGLAVFIVIPQIASLILGFSDSTLLGGTQFTGAENYARLLRDPQFLNSVLVTAIFVLVYVPANIAISMAMAMWLKTRIAGRNWIRVIFLIPALSPMVANAAVFRLLFQQDGVINQALAAIGLGPIPWLSDGNWALAVVIGVSVWQSFGYNMIVLGAGLDSISPDVIAASKIDGAGRVRRLVSITLPLVSPALFFTTVLTVIGAWQTFAQAYVITGGGPGNSTMTIMLYLYQTAFTNNELGYASAIATVLFLIIAIFTLFQLWGQKKWVHYD</sequence>
<keyword evidence="2 7" id="KW-0813">Transport</keyword>
<dbReference type="InterPro" id="IPR035906">
    <property type="entry name" value="MetI-like_sf"/>
</dbReference>
<evidence type="ECO:0000256" key="1">
    <source>
        <dbReference type="ARBA" id="ARBA00004651"/>
    </source>
</evidence>
<evidence type="ECO:0000256" key="6">
    <source>
        <dbReference type="ARBA" id="ARBA00023136"/>
    </source>
</evidence>
<evidence type="ECO:0000256" key="7">
    <source>
        <dbReference type="RuleBase" id="RU363032"/>
    </source>
</evidence>
<evidence type="ECO:0000256" key="3">
    <source>
        <dbReference type="ARBA" id="ARBA00022475"/>
    </source>
</evidence>
<comment type="similarity">
    <text evidence="7">Belongs to the binding-protein-dependent transport system permease family.</text>
</comment>
<dbReference type="SUPFAM" id="SSF161098">
    <property type="entry name" value="MetI-like"/>
    <property type="match status" value="1"/>
</dbReference>
<keyword evidence="3" id="KW-1003">Cell membrane</keyword>
<dbReference type="RefSeq" id="WP_259506065.1">
    <property type="nucleotide sequence ID" value="NZ_JANLCM010000001.1"/>
</dbReference>
<comment type="caution">
    <text evidence="9">The sequence shown here is derived from an EMBL/GenBank/DDBJ whole genome shotgun (WGS) entry which is preliminary data.</text>
</comment>
<evidence type="ECO:0000313" key="9">
    <source>
        <dbReference type="EMBL" id="MCS5717642.1"/>
    </source>
</evidence>
<dbReference type="CDD" id="cd06261">
    <property type="entry name" value="TM_PBP2"/>
    <property type="match status" value="1"/>
</dbReference>
<evidence type="ECO:0000259" key="8">
    <source>
        <dbReference type="PROSITE" id="PS50928"/>
    </source>
</evidence>
<feature type="transmembrane region" description="Helical" evidence="7">
    <location>
        <begin position="181"/>
        <end position="206"/>
    </location>
</feature>
<reference evidence="9" key="1">
    <citation type="submission" date="2022-08" db="EMBL/GenBank/DDBJ databases">
        <authorList>
            <person name="Deng Y."/>
            <person name="Han X.-F."/>
            <person name="Zhang Y.-Q."/>
        </authorList>
    </citation>
    <scope>NUCLEOTIDE SEQUENCE</scope>
    <source>
        <strain evidence="9">CPCC 205763</strain>
    </source>
</reference>
<feature type="transmembrane region" description="Helical" evidence="7">
    <location>
        <begin position="289"/>
        <end position="310"/>
    </location>
</feature>
<name>A0ABT2GN33_9MICO</name>
<keyword evidence="10" id="KW-1185">Reference proteome</keyword>
<dbReference type="Pfam" id="PF00528">
    <property type="entry name" value="BPD_transp_1"/>
    <property type="match status" value="1"/>
</dbReference>
<proteinExistence type="inferred from homology"/>
<protein>
    <submittedName>
        <fullName evidence="9">Sugar ABC transporter permease</fullName>
    </submittedName>
</protein>
<organism evidence="9 10">
    <name type="scientific">Herbiconiux aconitum</name>
    <dbReference type="NCBI Taxonomy" id="2970913"/>
    <lineage>
        <taxon>Bacteria</taxon>
        <taxon>Bacillati</taxon>
        <taxon>Actinomycetota</taxon>
        <taxon>Actinomycetes</taxon>
        <taxon>Micrococcales</taxon>
        <taxon>Microbacteriaceae</taxon>
        <taxon>Herbiconiux</taxon>
    </lineage>
</organism>
<keyword evidence="4 7" id="KW-0812">Transmembrane</keyword>
<evidence type="ECO:0000313" key="10">
    <source>
        <dbReference type="Proteomes" id="UP001165584"/>
    </source>
</evidence>
<dbReference type="InterPro" id="IPR051393">
    <property type="entry name" value="ABC_transporter_permease"/>
</dbReference>
<dbReference type="EMBL" id="JANLCM010000001">
    <property type="protein sequence ID" value="MCS5717642.1"/>
    <property type="molecule type" value="Genomic_DNA"/>
</dbReference>
<evidence type="ECO:0000256" key="4">
    <source>
        <dbReference type="ARBA" id="ARBA00022692"/>
    </source>
</evidence>
<keyword evidence="5 7" id="KW-1133">Transmembrane helix</keyword>
<evidence type="ECO:0000256" key="5">
    <source>
        <dbReference type="ARBA" id="ARBA00022989"/>
    </source>
</evidence>
<feature type="transmembrane region" description="Helical" evidence="7">
    <location>
        <begin position="258"/>
        <end position="277"/>
    </location>
</feature>
<dbReference type="PANTHER" id="PTHR30193">
    <property type="entry name" value="ABC TRANSPORTER PERMEASE PROTEIN"/>
    <property type="match status" value="1"/>
</dbReference>